<evidence type="ECO:0000313" key="1">
    <source>
        <dbReference type="EMBL" id="MPC67967.1"/>
    </source>
</evidence>
<dbReference type="OrthoDB" id="6090063at2759"/>
<dbReference type="AlphaFoldDB" id="A0A5B7HFC4"/>
<dbReference type="EMBL" id="VSRR010027039">
    <property type="protein sequence ID" value="MPC67967.1"/>
    <property type="molecule type" value="Genomic_DNA"/>
</dbReference>
<dbReference type="Proteomes" id="UP000324222">
    <property type="component" value="Unassembled WGS sequence"/>
</dbReference>
<evidence type="ECO:0000313" key="2">
    <source>
        <dbReference type="Proteomes" id="UP000324222"/>
    </source>
</evidence>
<name>A0A5B7HFC4_PORTR</name>
<reference evidence="1 2" key="1">
    <citation type="submission" date="2019-05" db="EMBL/GenBank/DDBJ databases">
        <title>Another draft genome of Portunus trituberculatus and its Hox gene families provides insights of decapod evolution.</title>
        <authorList>
            <person name="Jeong J.-H."/>
            <person name="Song I."/>
            <person name="Kim S."/>
            <person name="Choi T."/>
            <person name="Kim D."/>
            <person name="Ryu S."/>
            <person name="Kim W."/>
        </authorList>
    </citation>
    <scope>NUCLEOTIDE SEQUENCE [LARGE SCALE GENOMIC DNA]</scope>
    <source>
        <tissue evidence="1">Muscle</tissue>
    </source>
</reference>
<accession>A0A5B7HFC4</accession>
<comment type="caution">
    <text evidence="1">The sequence shown here is derived from an EMBL/GenBank/DDBJ whole genome shotgun (WGS) entry which is preliminary data.</text>
</comment>
<organism evidence="1 2">
    <name type="scientific">Portunus trituberculatus</name>
    <name type="common">Swimming crab</name>
    <name type="synonym">Neptunus trituberculatus</name>
    <dbReference type="NCBI Taxonomy" id="210409"/>
    <lineage>
        <taxon>Eukaryota</taxon>
        <taxon>Metazoa</taxon>
        <taxon>Ecdysozoa</taxon>
        <taxon>Arthropoda</taxon>
        <taxon>Crustacea</taxon>
        <taxon>Multicrustacea</taxon>
        <taxon>Malacostraca</taxon>
        <taxon>Eumalacostraca</taxon>
        <taxon>Eucarida</taxon>
        <taxon>Decapoda</taxon>
        <taxon>Pleocyemata</taxon>
        <taxon>Brachyura</taxon>
        <taxon>Eubrachyura</taxon>
        <taxon>Portunoidea</taxon>
        <taxon>Portunidae</taxon>
        <taxon>Portuninae</taxon>
        <taxon>Portunus</taxon>
    </lineage>
</organism>
<proteinExistence type="predicted"/>
<protein>
    <submittedName>
        <fullName evidence="1">Uncharacterized protein</fullName>
    </submittedName>
</protein>
<keyword evidence="2" id="KW-1185">Reference proteome</keyword>
<sequence length="136" mass="15042">METASNPLPREFRLKNLAVAVGRVDEERVLCPVRALRIFTGRLKEVTPKPRNLFVSPSNRSRPLSRNGLSYLLPHDIRGVATSINLLRNKSVAAILDAASWKTPCVFAKHYLRDVERSEGDMLSLGAIVAAGDVVH</sequence>
<gene>
    <name evidence="1" type="ORF">E2C01_062156</name>
</gene>